<organism evidence="1 2">
    <name type="scientific">Plakobranchus ocellatus</name>
    <dbReference type="NCBI Taxonomy" id="259542"/>
    <lineage>
        <taxon>Eukaryota</taxon>
        <taxon>Metazoa</taxon>
        <taxon>Spiralia</taxon>
        <taxon>Lophotrochozoa</taxon>
        <taxon>Mollusca</taxon>
        <taxon>Gastropoda</taxon>
        <taxon>Heterobranchia</taxon>
        <taxon>Euthyneura</taxon>
        <taxon>Panpulmonata</taxon>
        <taxon>Sacoglossa</taxon>
        <taxon>Placobranchoidea</taxon>
        <taxon>Plakobranchidae</taxon>
        <taxon>Plakobranchus</taxon>
    </lineage>
</organism>
<sequence>MFLSVFNFTKDSLQYLTGNNVVGVSKVPSPQSDHLVNHEAELSSCRATSLPATIRFPGSEPDATSLPATTWFPDSEPGRHNCIFLLNHRSACQRFGSSFREQRHKNNRSLL</sequence>
<accession>A0AAV4CA52</accession>
<evidence type="ECO:0000313" key="2">
    <source>
        <dbReference type="Proteomes" id="UP000735302"/>
    </source>
</evidence>
<dbReference type="Proteomes" id="UP000735302">
    <property type="component" value="Unassembled WGS sequence"/>
</dbReference>
<dbReference type="AlphaFoldDB" id="A0AAV4CA52"/>
<comment type="caution">
    <text evidence="1">The sequence shown here is derived from an EMBL/GenBank/DDBJ whole genome shotgun (WGS) entry which is preliminary data.</text>
</comment>
<evidence type="ECO:0000313" key="1">
    <source>
        <dbReference type="EMBL" id="GFO27584.1"/>
    </source>
</evidence>
<name>A0AAV4CA52_9GAST</name>
<keyword evidence="2" id="KW-1185">Reference proteome</keyword>
<gene>
    <name evidence="1" type="ORF">PoB_005408900</name>
</gene>
<dbReference type="EMBL" id="BLXT01005934">
    <property type="protein sequence ID" value="GFO27584.1"/>
    <property type="molecule type" value="Genomic_DNA"/>
</dbReference>
<protein>
    <submittedName>
        <fullName evidence="1">Uncharacterized protein</fullName>
    </submittedName>
</protein>
<reference evidence="1 2" key="1">
    <citation type="journal article" date="2021" name="Elife">
        <title>Chloroplast acquisition without the gene transfer in kleptoplastic sea slugs, Plakobranchus ocellatus.</title>
        <authorList>
            <person name="Maeda T."/>
            <person name="Takahashi S."/>
            <person name="Yoshida T."/>
            <person name="Shimamura S."/>
            <person name="Takaki Y."/>
            <person name="Nagai Y."/>
            <person name="Toyoda A."/>
            <person name="Suzuki Y."/>
            <person name="Arimoto A."/>
            <person name="Ishii H."/>
            <person name="Satoh N."/>
            <person name="Nishiyama T."/>
            <person name="Hasebe M."/>
            <person name="Maruyama T."/>
            <person name="Minagawa J."/>
            <person name="Obokata J."/>
            <person name="Shigenobu S."/>
        </authorList>
    </citation>
    <scope>NUCLEOTIDE SEQUENCE [LARGE SCALE GENOMIC DNA]</scope>
</reference>
<proteinExistence type="predicted"/>